<evidence type="ECO:0000313" key="3">
    <source>
        <dbReference type="Proteomes" id="UP000265724"/>
    </source>
</evidence>
<evidence type="ECO:0000313" key="4">
    <source>
        <dbReference type="Proteomes" id="UP000266042"/>
    </source>
</evidence>
<accession>A0A398DA53</accession>
<dbReference type="InterPro" id="IPR053158">
    <property type="entry name" value="CapK_Type1_Caps_Biosynth"/>
</dbReference>
<dbReference type="PANTHER" id="PTHR36932:SF1">
    <property type="entry name" value="CAPSULAR POLYSACCHARIDE BIOSYNTHESIS PROTEIN"/>
    <property type="match status" value="1"/>
</dbReference>
<dbReference type="EMBL" id="QXIX01000058">
    <property type="protein sequence ID" value="RIE11886.1"/>
    <property type="molecule type" value="Genomic_DNA"/>
</dbReference>
<proteinExistence type="predicted"/>
<organism evidence="2 4">
    <name type="scientific">Candidatus Cryosericum hinesii</name>
    <dbReference type="NCBI Taxonomy" id="2290915"/>
    <lineage>
        <taxon>Bacteria</taxon>
        <taxon>Pseudomonadati</taxon>
        <taxon>Caldisericota/Cryosericota group</taxon>
        <taxon>Candidatus Cryosericota</taxon>
        <taxon>Candidatus Cryosericia</taxon>
        <taxon>Candidatus Cryosericales</taxon>
        <taxon>Candidatus Cryosericaceae</taxon>
        <taxon>Candidatus Cryosericum</taxon>
    </lineage>
</organism>
<keyword evidence="2" id="KW-0436">Ligase</keyword>
<gene>
    <name evidence="1" type="ORF">SMC2_08250</name>
    <name evidence="2" type="ORF">SMC3_08015</name>
</gene>
<dbReference type="Proteomes" id="UP000266042">
    <property type="component" value="Unassembled WGS sequence"/>
</dbReference>
<evidence type="ECO:0000313" key="2">
    <source>
        <dbReference type="EMBL" id="RIE11955.1"/>
    </source>
</evidence>
<dbReference type="PANTHER" id="PTHR36932">
    <property type="entry name" value="CAPSULAR POLYSACCHARIDE BIOSYNTHESIS PROTEIN"/>
    <property type="match status" value="1"/>
</dbReference>
<dbReference type="InterPro" id="IPR042099">
    <property type="entry name" value="ANL_N_sf"/>
</dbReference>
<dbReference type="AlphaFoldDB" id="A0A398DA53"/>
<reference evidence="3 4" key="1">
    <citation type="submission" date="2018-09" db="EMBL/GenBank/DDBJ databases">
        <title>Discovery and Ecogenomic Context for Candidatus Cryosericales, a Global Caldiserica Order Active in Thawing Permafrost.</title>
        <authorList>
            <person name="Martinez M.A."/>
            <person name="Woodcroft B.J."/>
            <person name="Ignacio Espinoza J.C."/>
            <person name="Zayed A."/>
            <person name="Singleton C.M."/>
            <person name="Boyd J."/>
            <person name="Li Y.-F."/>
            <person name="Purvine S."/>
            <person name="Maughan H."/>
            <person name="Hodgkins S.B."/>
            <person name="Anderson D."/>
            <person name="Sederholm M."/>
            <person name="Temperton B."/>
            <person name="Saleska S.R."/>
            <person name="Tyson G.W."/>
            <person name="Rich V.I."/>
        </authorList>
    </citation>
    <scope>NUCLEOTIDE SEQUENCE [LARGE SCALE GENOMIC DNA]</scope>
    <source>
        <strain evidence="1 3">SMC2</strain>
        <strain evidence="2 4">SMC3</strain>
    </source>
</reference>
<dbReference type="Gene3D" id="3.40.50.12780">
    <property type="entry name" value="N-terminal domain of ligase-like"/>
    <property type="match status" value="1"/>
</dbReference>
<keyword evidence="3" id="KW-1185">Reference proteome</keyword>
<name>A0A398DA53_9BACT</name>
<evidence type="ECO:0000313" key="1">
    <source>
        <dbReference type="EMBL" id="RIE11886.1"/>
    </source>
</evidence>
<sequence length="453" mass="51229">MISLWYVIDHVRNGAMWRDLRQMESSQDLSWREIAAPRLEELLTWSQLHVPAHRALEHSHSLDILDLLETLPIMKREDLINDPGKYTSDVLPRSVHWKCTGGSTGVLLHVLQDSRYGAANSAGSYLFFKWVGWKPTDRIQKIWGSYAEVLGDHPTVKRRLLNWLYGQPQLDANALRAGDFDRYVDVIDRTRPEIILSYVNAAESLAEYINISGRRLSYTPRGVVTAAGTLFPDWRRNIERAFGCPVFNRYASDEAGCIACARGADALYVNPSTHIVEVVDADGQRIAHGTGRILVTVLNNLSMPLIRYDTGDYATIDSAESLYPQHGWQRLESVDGRELTMLRGPDGSRFSPLLFTHLIDVVQNKGFISQYQIVQRGLEKYTIRLKLWPGLSPEEPRIRLSLDGFRHDMLAVLGSATVIEFAFVDQVEAFPSGKVPFCIVRFDEEPAHASAHD</sequence>
<protein>
    <submittedName>
        <fullName evidence="2">Phenylacetate--CoA ligase family protein</fullName>
    </submittedName>
</protein>
<dbReference type="SUPFAM" id="SSF56801">
    <property type="entry name" value="Acetyl-CoA synthetase-like"/>
    <property type="match status" value="1"/>
</dbReference>
<dbReference type="Proteomes" id="UP000265724">
    <property type="component" value="Unassembled WGS sequence"/>
</dbReference>
<dbReference type="EMBL" id="QXIW01000032">
    <property type="protein sequence ID" value="RIE11955.1"/>
    <property type="molecule type" value="Genomic_DNA"/>
</dbReference>
<comment type="caution">
    <text evidence="2">The sequence shown here is derived from an EMBL/GenBank/DDBJ whole genome shotgun (WGS) entry which is preliminary data.</text>
</comment>
<dbReference type="GO" id="GO:0016874">
    <property type="term" value="F:ligase activity"/>
    <property type="evidence" value="ECO:0007669"/>
    <property type="project" value="UniProtKB-KW"/>
</dbReference>